<feature type="compositionally biased region" description="Low complexity" evidence="5">
    <location>
        <begin position="1"/>
        <end position="25"/>
    </location>
</feature>
<protein>
    <submittedName>
        <fullName evidence="7">Peptide ABC transporter substrate-binding protein</fullName>
    </submittedName>
</protein>
<dbReference type="PIRSF" id="PIRSF002741">
    <property type="entry name" value="MppA"/>
    <property type="match status" value="1"/>
</dbReference>
<dbReference type="Gene3D" id="3.90.76.10">
    <property type="entry name" value="Dipeptide-binding Protein, Domain 1"/>
    <property type="match status" value="1"/>
</dbReference>
<proteinExistence type="inferred from homology"/>
<organism evidence="7 8">
    <name type="scientific">Rathayibacter festucae DSM 15932</name>
    <dbReference type="NCBI Taxonomy" id="1328866"/>
    <lineage>
        <taxon>Bacteria</taxon>
        <taxon>Bacillati</taxon>
        <taxon>Actinomycetota</taxon>
        <taxon>Actinomycetes</taxon>
        <taxon>Micrococcales</taxon>
        <taxon>Microbacteriaceae</taxon>
        <taxon>Rathayibacter</taxon>
    </lineage>
</organism>
<reference evidence="7 8" key="1">
    <citation type="submission" date="2018-03" db="EMBL/GenBank/DDBJ databases">
        <title>Bacteriophage NCPPB3778 and a type I-E CRISPR drive the evolution of the US Biological Select Agent, Rathayibacter toxicus.</title>
        <authorList>
            <person name="Davis E.W.II."/>
            <person name="Tabima J.F."/>
            <person name="Weisberg A.J."/>
            <person name="Dantas Lopes L."/>
            <person name="Wiseman M.S."/>
            <person name="Wiseman M.S."/>
            <person name="Pupko T."/>
            <person name="Belcher M.S."/>
            <person name="Sechler A.J."/>
            <person name="Tancos M.A."/>
            <person name="Schroeder B.K."/>
            <person name="Murray T.D."/>
            <person name="Luster D.G."/>
            <person name="Schneider W.L."/>
            <person name="Rogers E."/>
            <person name="Andreote F.D."/>
            <person name="Grunwald N.J."/>
            <person name="Putnam M.L."/>
            <person name="Chang J.H."/>
        </authorList>
    </citation>
    <scope>NUCLEOTIDE SEQUENCE [LARGE SCALE GENOMIC DNA]</scope>
    <source>
        <strain evidence="7 8">DSM 15932</strain>
    </source>
</reference>
<keyword evidence="4" id="KW-0732">Signal</keyword>
<dbReference type="Pfam" id="PF00496">
    <property type="entry name" value="SBP_bac_5"/>
    <property type="match status" value="1"/>
</dbReference>
<feature type="domain" description="Solute-binding protein family 5" evidence="6">
    <location>
        <begin position="114"/>
        <end position="494"/>
    </location>
</feature>
<name>A0A3Q9UY70_9MICO</name>
<evidence type="ECO:0000313" key="7">
    <source>
        <dbReference type="EMBL" id="AZZ53288.1"/>
    </source>
</evidence>
<dbReference type="KEGG" id="rfs:C1I64_15445"/>
<dbReference type="Gene3D" id="3.10.105.10">
    <property type="entry name" value="Dipeptide-binding Protein, Domain 3"/>
    <property type="match status" value="1"/>
</dbReference>
<dbReference type="GO" id="GO:0030288">
    <property type="term" value="C:outer membrane-bounded periplasmic space"/>
    <property type="evidence" value="ECO:0007669"/>
    <property type="project" value="UniProtKB-ARBA"/>
</dbReference>
<dbReference type="GO" id="GO:0043190">
    <property type="term" value="C:ATP-binding cassette (ABC) transporter complex"/>
    <property type="evidence" value="ECO:0007669"/>
    <property type="project" value="InterPro"/>
</dbReference>
<evidence type="ECO:0000256" key="3">
    <source>
        <dbReference type="ARBA" id="ARBA00022448"/>
    </source>
</evidence>
<dbReference type="Proteomes" id="UP000285317">
    <property type="component" value="Chromosome"/>
</dbReference>
<comment type="similarity">
    <text evidence="2">Belongs to the bacterial solute-binding protein 5 family.</text>
</comment>
<dbReference type="Gene3D" id="3.40.190.10">
    <property type="entry name" value="Periplasmic binding protein-like II"/>
    <property type="match status" value="1"/>
</dbReference>
<dbReference type="FunFam" id="3.10.105.10:FF:000001">
    <property type="entry name" value="Oligopeptide ABC transporter, oligopeptide-binding protein"/>
    <property type="match status" value="1"/>
</dbReference>
<dbReference type="PANTHER" id="PTHR30290">
    <property type="entry name" value="PERIPLASMIC BINDING COMPONENT OF ABC TRANSPORTER"/>
    <property type="match status" value="1"/>
</dbReference>
<dbReference type="CDD" id="cd08504">
    <property type="entry name" value="PBP2_OppA"/>
    <property type="match status" value="1"/>
</dbReference>
<feature type="region of interest" description="Disordered" evidence="5">
    <location>
        <begin position="1"/>
        <end position="34"/>
    </location>
</feature>
<dbReference type="PANTHER" id="PTHR30290:SF10">
    <property type="entry name" value="PERIPLASMIC OLIGOPEPTIDE-BINDING PROTEIN-RELATED"/>
    <property type="match status" value="1"/>
</dbReference>
<dbReference type="InterPro" id="IPR039424">
    <property type="entry name" value="SBP_5"/>
</dbReference>
<keyword evidence="3" id="KW-0813">Transport</keyword>
<evidence type="ECO:0000256" key="5">
    <source>
        <dbReference type="SAM" id="MobiDB-lite"/>
    </source>
</evidence>
<dbReference type="FunFam" id="3.90.76.10:FF:000001">
    <property type="entry name" value="Oligopeptide ABC transporter substrate-binding protein"/>
    <property type="match status" value="1"/>
</dbReference>
<dbReference type="InterPro" id="IPR030678">
    <property type="entry name" value="Peptide/Ni-bd"/>
</dbReference>
<sequence>MRCSTSPTGTASSAPPPDSAESSDASPERAPPPMKKLSKLLTAAVALTAAVGLLSACSTDPATSASGGASSHVLTVGKLLPLQAVDPHKVNDGMSNEVLTAVFDGLYTLDADGEIDPLMAESFEKSEDGLTYTFTIRDATWSDGTPVTAQDFEFSWKRLVNPATAAPNSNEAVAAGIKNANEIVNQGMDYDQLGVTALDDKTLQVELAADVPYFQALLVRPAFLPVNEAYLAEVGDKYGQTPETTIYNGPFTWDSWDFANNFSVAKNADYWNADGIDLDEIKWQVVKDSQTAALLQESGDLDFTEISGSLIDRYADSAELTTALEVHMWYMYPNLDNPALANKDVRTALATSFDKDALANSVLKNGAEPADYFVGKNLAIGPDGEQFRDTGDTYLPYDVDAAQAAWTSGLAALGTDSVTLRLSYWDDEASIAQAEFIASQWEANLPGLSIELTSQPKATANEQATAGDFDLYLFRWGPDYKDPMAFLELLSSTSIRDFGGYANPEYDSIIAAARTADMLSQPQARWDSLHQAEDVLLGDVAVLPTVQNGIAMLINPDVHGMEVRNVSLTWNYRIVTKDD</sequence>
<dbReference type="GO" id="GO:0015833">
    <property type="term" value="P:peptide transport"/>
    <property type="evidence" value="ECO:0007669"/>
    <property type="project" value="TreeGrafter"/>
</dbReference>
<evidence type="ECO:0000256" key="1">
    <source>
        <dbReference type="ARBA" id="ARBA00004196"/>
    </source>
</evidence>
<evidence type="ECO:0000256" key="4">
    <source>
        <dbReference type="ARBA" id="ARBA00022729"/>
    </source>
</evidence>
<dbReference type="SUPFAM" id="SSF53850">
    <property type="entry name" value="Periplasmic binding protein-like II"/>
    <property type="match status" value="1"/>
</dbReference>
<dbReference type="GO" id="GO:1904680">
    <property type="term" value="F:peptide transmembrane transporter activity"/>
    <property type="evidence" value="ECO:0007669"/>
    <property type="project" value="TreeGrafter"/>
</dbReference>
<dbReference type="AlphaFoldDB" id="A0A3Q9UY70"/>
<dbReference type="EMBL" id="CP028137">
    <property type="protein sequence ID" value="AZZ53288.1"/>
    <property type="molecule type" value="Genomic_DNA"/>
</dbReference>
<evidence type="ECO:0000313" key="8">
    <source>
        <dbReference type="Proteomes" id="UP000285317"/>
    </source>
</evidence>
<evidence type="ECO:0000256" key="2">
    <source>
        <dbReference type="ARBA" id="ARBA00005695"/>
    </source>
</evidence>
<accession>A0A3Q9UY70</accession>
<evidence type="ECO:0000259" key="6">
    <source>
        <dbReference type="Pfam" id="PF00496"/>
    </source>
</evidence>
<gene>
    <name evidence="7" type="ORF">C1I64_15445</name>
</gene>
<dbReference type="InterPro" id="IPR000914">
    <property type="entry name" value="SBP_5_dom"/>
</dbReference>
<comment type="subcellular location">
    <subcellularLocation>
        <location evidence="1">Cell envelope</location>
    </subcellularLocation>
</comment>